<feature type="region of interest" description="Disordered" evidence="3">
    <location>
        <begin position="30"/>
        <end position="56"/>
    </location>
</feature>
<sequence>MLMSEFRTLSLAALFVFAAAGCTVGPDYRRPTEPVGSEAPLVSTDPQALDASTEPPPEWWRLYNDPTLDRFLEEAFRANYDLKSAEANLSAARALQDASQAGLYPTTDARVGGIRGRNATTDQILEITGHQPKTTWSFNAIFDVAYEVDLFGRVRRSIEASKADTAAAAAARDAVKITVAAETARAYGQVCAFGQQIAVTQHSIEVVQREADITHRRMQAGAGSEFEYVRASGLVAQVQATLPPLEGQRRSALYQLAALLGRTPTQAPVEVLSCEAPPQLQSLLPVGDGASLLRRRPDVRQADQIAAGATARIGVVTADLYPRVSLLGFAGGVGAHLSDITAERGLTWGIGPSITWTFPNMAVPRARIRQADARADAAVANFDQTVLQALKETEQSLTTYSADLKQRASLNDAQALAHRTFQLAKGQLSEGSISSLDLLTSEQTLVTSDAAIAASNAKILQDQIQVFKALGGGW</sequence>
<reference evidence="4 5" key="1">
    <citation type="submission" date="2023-07" db="EMBL/GenBank/DDBJ databases">
        <title>Sorghum-associated microbial communities from plants grown in Nebraska, USA.</title>
        <authorList>
            <person name="Schachtman D."/>
        </authorList>
    </citation>
    <scope>NUCLEOTIDE SEQUENCE [LARGE SCALE GENOMIC DNA]</scope>
    <source>
        <strain evidence="4 5">DS1039</strain>
    </source>
</reference>
<evidence type="ECO:0000256" key="3">
    <source>
        <dbReference type="SAM" id="MobiDB-lite"/>
    </source>
</evidence>
<evidence type="ECO:0000313" key="4">
    <source>
        <dbReference type="EMBL" id="MDR6376180.1"/>
    </source>
</evidence>
<protein>
    <submittedName>
        <fullName evidence="4">NodT family efflux transporter outer membrane factor (OMF) lipoprotein</fullName>
    </submittedName>
</protein>
<dbReference type="InterPro" id="IPR010131">
    <property type="entry name" value="MdtP/NodT-like"/>
</dbReference>
<keyword evidence="2" id="KW-0812">Transmembrane</keyword>
<dbReference type="NCBIfam" id="TIGR01845">
    <property type="entry name" value="outer_NodT"/>
    <property type="match status" value="1"/>
</dbReference>
<keyword evidence="2" id="KW-0564">Palmitate</keyword>
<keyword evidence="2 4" id="KW-0449">Lipoprotein</keyword>
<comment type="subcellular location">
    <subcellularLocation>
        <location evidence="2">Cell membrane</location>
        <topology evidence="2">Lipid-anchor</topology>
    </subcellularLocation>
</comment>
<evidence type="ECO:0000313" key="5">
    <source>
        <dbReference type="Proteomes" id="UP001185254"/>
    </source>
</evidence>
<dbReference type="PROSITE" id="PS51257">
    <property type="entry name" value="PROKAR_LIPOPROTEIN"/>
    <property type="match status" value="1"/>
</dbReference>
<comment type="caution">
    <text evidence="4">The sequence shown here is derived from an EMBL/GenBank/DDBJ whole genome shotgun (WGS) entry which is preliminary data.</text>
</comment>
<dbReference type="SUPFAM" id="SSF56954">
    <property type="entry name" value="Outer membrane efflux proteins (OEP)"/>
    <property type="match status" value="1"/>
</dbReference>
<gene>
    <name evidence="4" type="ORF">J2776_002880</name>
</gene>
<dbReference type="PANTHER" id="PTHR30203">
    <property type="entry name" value="OUTER MEMBRANE CATION EFFLUX PROTEIN"/>
    <property type="match status" value="1"/>
</dbReference>
<dbReference type="EMBL" id="JAVDQN010000002">
    <property type="protein sequence ID" value="MDR6376180.1"/>
    <property type="molecule type" value="Genomic_DNA"/>
</dbReference>
<dbReference type="Gene3D" id="1.20.1600.10">
    <property type="entry name" value="Outer membrane efflux proteins (OEP)"/>
    <property type="match status" value="1"/>
</dbReference>
<keyword evidence="2" id="KW-0472">Membrane</keyword>
<evidence type="ECO:0000256" key="2">
    <source>
        <dbReference type="RuleBase" id="RU362097"/>
    </source>
</evidence>
<keyword evidence="5" id="KW-1185">Reference proteome</keyword>
<dbReference type="Proteomes" id="UP001185254">
    <property type="component" value="Unassembled WGS sequence"/>
</dbReference>
<evidence type="ECO:0000256" key="1">
    <source>
        <dbReference type="ARBA" id="ARBA00007613"/>
    </source>
</evidence>
<dbReference type="Gene3D" id="2.20.200.10">
    <property type="entry name" value="Outer membrane efflux proteins (OEP)"/>
    <property type="match status" value="1"/>
</dbReference>
<comment type="similarity">
    <text evidence="1 2">Belongs to the outer membrane factor (OMF) (TC 1.B.17) family.</text>
</comment>
<dbReference type="PANTHER" id="PTHR30203:SF21">
    <property type="entry name" value="OUTER MEMBRANE COMPONENT OF MULTIDRUG EFFLUX PUMP-RELATED"/>
    <property type="match status" value="1"/>
</dbReference>
<name>A0ABU1KYY2_9BURK</name>
<keyword evidence="2" id="KW-1134">Transmembrane beta strand</keyword>
<dbReference type="RefSeq" id="WP_310066594.1">
    <property type="nucleotide sequence ID" value="NZ_JAVDQN010000002.1"/>
</dbReference>
<accession>A0ABU1KYY2</accession>
<proteinExistence type="inferred from homology"/>
<organism evidence="4 5">
    <name type="scientific">Paraburkholderia caledonica</name>
    <dbReference type="NCBI Taxonomy" id="134536"/>
    <lineage>
        <taxon>Bacteria</taxon>
        <taxon>Pseudomonadati</taxon>
        <taxon>Pseudomonadota</taxon>
        <taxon>Betaproteobacteria</taxon>
        <taxon>Burkholderiales</taxon>
        <taxon>Burkholderiaceae</taxon>
        <taxon>Paraburkholderia</taxon>
    </lineage>
</organism>
<dbReference type="Pfam" id="PF02321">
    <property type="entry name" value="OEP"/>
    <property type="match status" value="2"/>
</dbReference>
<dbReference type="InterPro" id="IPR003423">
    <property type="entry name" value="OMP_efflux"/>
</dbReference>